<dbReference type="EMBL" id="AECZ01000009">
    <property type="protein sequence ID" value="EFL51561.1"/>
    <property type="molecule type" value="Genomic_DNA"/>
</dbReference>
<keyword evidence="3 11" id="KW-0597">Phosphoprotein</keyword>
<protein>
    <submittedName>
        <fullName evidence="14">Response regulator receiver and Hpt phospho transfer protein</fullName>
    </submittedName>
</protein>
<dbReference type="Pfam" id="PF00072">
    <property type="entry name" value="Response_reg"/>
    <property type="match status" value="1"/>
</dbReference>
<accession>E1JVS3</accession>
<dbReference type="SUPFAM" id="SSF47226">
    <property type="entry name" value="Histidine-containing phosphotransfer domain, HPT domain"/>
    <property type="match status" value="1"/>
</dbReference>
<evidence type="ECO:0000259" key="13">
    <source>
        <dbReference type="PROSITE" id="PS50894"/>
    </source>
</evidence>
<dbReference type="Proteomes" id="UP000006250">
    <property type="component" value="Unassembled WGS sequence"/>
</dbReference>
<dbReference type="PROSITE" id="PS50110">
    <property type="entry name" value="RESPONSE_REGULATORY"/>
    <property type="match status" value="1"/>
</dbReference>
<evidence type="ECO:0000256" key="6">
    <source>
        <dbReference type="ARBA" id="ARBA00022840"/>
    </source>
</evidence>
<gene>
    <name evidence="14" type="ORF">DesfrDRAFT_1722</name>
</gene>
<dbReference type="Gene3D" id="3.40.50.2300">
    <property type="match status" value="1"/>
</dbReference>
<dbReference type="SMART" id="SM00448">
    <property type="entry name" value="REC"/>
    <property type="match status" value="1"/>
</dbReference>
<dbReference type="PANTHER" id="PTHR45339">
    <property type="entry name" value="HYBRID SIGNAL TRANSDUCTION HISTIDINE KINASE J"/>
    <property type="match status" value="1"/>
</dbReference>
<organism evidence="14 15">
    <name type="scientific">Solidesulfovibrio fructosivorans JJ]</name>
    <dbReference type="NCBI Taxonomy" id="596151"/>
    <lineage>
        <taxon>Bacteria</taxon>
        <taxon>Pseudomonadati</taxon>
        <taxon>Thermodesulfobacteriota</taxon>
        <taxon>Desulfovibrionia</taxon>
        <taxon>Desulfovibrionales</taxon>
        <taxon>Desulfovibrionaceae</taxon>
        <taxon>Solidesulfovibrio</taxon>
    </lineage>
</organism>
<keyword evidence="5" id="KW-0547">Nucleotide-binding</keyword>
<comment type="subcellular location">
    <subcellularLocation>
        <location evidence="1">Cell membrane</location>
        <topology evidence="1">Multi-pass membrane protein</topology>
    </subcellularLocation>
</comment>
<proteinExistence type="predicted"/>
<dbReference type="CDD" id="cd00088">
    <property type="entry name" value="HPT"/>
    <property type="match status" value="1"/>
</dbReference>
<feature type="modified residue" description="Phosphohistidine" evidence="10">
    <location>
        <position position="194"/>
    </location>
</feature>
<evidence type="ECO:0000256" key="3">
    <source>
        <dbReference type="ARBA" id="ARBA00022553"/>
    </source>
</evidence>
<dbReference type="InterPro" id="IPR008207">
    <property type="entry name" value="Sig_transdc_His_kin_Hpt_dom"/>
</dbReference>
<reference evidence="14 15" key="1">
    <citation type="submission" date="2010-08" db="EMBL/GenBank/DDBJ databases">
        <title>The draft genome of Desulfovibrio fructosovorans JJ.</title>
        <authorList>
            <consortium name="US DOE Joint Genome Institute (JGI-PGF)"/>
            <person name="Lucas S."/>
            <person name="Copeland A."/>
            <person name="Lapidus A."/>
            <person name="Cheng J.-F."/>
            <person name="Bruce D."/>
            <person name="Goodwin L."/>
            <person name="Pitluck S."/>
            <person name="Land M.L."/>
            <person name="Hauser L."/>
            <person name="Chang Y.-J."/>
            <person name="Jeffries C."/>
            <person name="Wall J.D."/>
            <person name="Stahl D.A."/>
            <person name="Arkin A.P."/>
            <person name="Dehal P."/>
            <person name="Stolyar S.M."/>
            <person name="Hazen T.C."/>
            <person name="Woyke T.J."/>
        </authorList>
    </citation>
    <scope>NUCLEOTIDE SEQUENCE [LARGE SCALE GENOMIC DNA]</scope>
    <source>
        <strain evidence="14 15">JJ</strain>
    </source>
</reference>
<dbReference type="OrthoDB" id="9816343at2"/>
<keyword evidence="4" id="KW-0812">Transmembrane</keyword>
<feature type="modified residue" description="4-aspartylphosphate" evidence="11">
    <location>
        <position position="57"/>
    </location>
</feature>
<feature type="domain" description="Response regulatory" evidence="12">
    <location>
        <begin position="9"/>
        <end position="127"/>
    </location>
</feature>
<dbReference type="InterPro" id="IPR001789">
    <property type="entry name" value="Sig_transdc_resp-reg_receiver"/>
</dbReference>
<dbReference type="RefSeq" id="WP_005992983.1">
    <property type="nucleotide sequence ID" value="NZ_AECZ01000009.1"/>
</dbReference>
<evidence type="ECO:0000256" key="8">
    <source>
        <dbReference type="ARBA" id="ARBA00023012"/>
    </source>
</evidence>
<evidence type="ECO:0000256" key="7">
    <source>
        <dbReference type="ARBA" id="ARBA00022989"/>
    </source>
</evidence>
<evidence type="ECO:0000259" key="12">
    <source>
        <dbReference type="PROSITE" id="PS50110"/>
    </source>
</evidence>
<keyword evidence="7" id="KW-1133">Transmembrane helix</keyword>
<dbReference type="GO" id="GO:0000160">
    <property type="term" value="P:phosphorelay signal transduction system"/>
    <property type="evidence" value="ECO:0007669"/>
    <property type="project" value="UniProtKB-KW"/>
</dbReference>
<dbReference type="AlphaFoldDB" id="E1JVS3"/>
<evidence type="ECO:0000256" key="4">
    <source>
        <dbReference type="ARBA" id="ARBA00022692"/>
    </source>
</evidence>
<evidence type="ECO:0000256" key="9">
    <source>
        <dbReference type="ARBA" id="ARBA00023136"/>
    </source>
</evidence>
<evidence type="ECO:0000313" key="15">
    <source>
        <dbReference type="Proteomes" id="UP000006250"/>
    </source>
</evidence>
<keyword evidence="6" id="KW-0067">ATP-binding</keyword>
<keyword evidence="2" id="KW-1003">Cell membrane</keyword>
<evidence type="ECO:0000256" key="11">
    <source>
        <dbReference type="PROSITE-ProRule" id="PRU00169"/>
    </source>
</evidence>
<dbReference type="GO" id="GO:0005524">
    <property type="term" value="F:ATP binding"/>
    <property type="evidence" value="ECO:0007669"/>
    <property type="project" value="UniProtKB-KW"/>
</dbReference>
<dbReference type="eggNOG" id="COG0745">
    <property type="taxonomic scope" value="Bacteria"/>
</dbReference>
<evidence type="ECO:0000256" key="1">
    <source>
        <dbReference type="ARBA" id="ARBA00004651"/>
    </source>
</evidence>
<keyword evidence="9" id="KW-0472">Membrane</keyword>
<dbReference type="GO" id="GO:0005886">
    <property type="term" value="C:plasma membrane"/>
    <property type="evidence" value="ECO:0007669"/>
    <property type="project" value="UniProtKB-SubCell"/>
</dbReference>
<evidence type="ECO:0000256" key="5">
    <source>
        <dbReference type="ARBA" id="ARBA00022741"/>
    </source>
</evidence>
<dbReference type="STRING" id="596151.DesfrDRAFT_1722"/>
<sequence>MPSVSAPPRILLVDDNADNLVLMRLFLDSDYRIDEAANGREAVDRFAAATYDLVLMDLEMPVLDGHDATRAIRALESRENRPPTPILVLTAHSLDEQRDRCREAGCSDFLVKPVRKAAILAALRRFLGRDTAAPDTPVSAPDRAAEPAACPLLVDRERLRQLLPLFFDTAAKTLEAARLALDQGDLEAARRQGHKLKGSALSYGFEEIGLAAKDLELAGEAGDAPHAATALDRTARLLQEAGGKLF</sequence>
<dbReference type="PROSITE" id="PS50894">
    <property type="entry name" value="HPT"/>
    <property type="match status" value="1"/>
</dbReference>
<evidence type="ECO:0000313" key="14">
    <source>
        <dbReference type="EMBL" id="EFL51561.1"/>
    </source>
</evidence>
<keyword evidence="8" id="KW-0902">Two-component regulatory system</keyword>
<keyword evidence="15" id="KW-1185">Reference proteome</keyword>
<evidence type="ECO:0000256" key="10">
    <source>
        <dbReference type="PROSITE-ProRule" id="PRU00110"/>
    </source>
</evidence>
<dbReference type="CDD" id="cd17546">
    <property type="entry name" value="REC_hyHK_CKI1_RcsC-like"/>
    <property type="match status" value="1"/>
</dbReference>
<dbReference type="Pfam" id="PF01627">
    <property type="entry name" value="Hpt"/>
    <property type="match status" value="1"/>
</dbReference>
<feature type="domain" description="HPt" evidence="13">
    <location>
        <begin position="155"/>
        <end position="246"/>
    </location>
</feature>
<name>E1JVS3_SOLFR</name>
<comment type="caution">
    <text evidence="14">The sequence shown here is derived from an EMBL/GenBank/DDBJ whole genome shotgun (WGS) entry which is preliminary data.</text>
</comment>
<dbReference type="InterPro" id="IPR011006">
    <property type="entry name" value="CheY-like_superfamily"/>
</dbReference>
<dbReference type="PANTHER" id="PTHR45339:SF1">
    <property type="entry name" value="HYBRID SIGNAL TRANSDUCTION HISTIDINE KINASE J"/>
    <property type="match status" value="1"/>
</dbReference>
<dbReference type="GO" id="GO:0004672">
    <property type="term" value="F:protein kinase activity"/>
    <property type="evidence" value="ECO:0007669"/>
    <property type="project" value="UniProtKB-ARBA"/>
</dbReference>
<dbReference type="InterPro" id="IPR036641">
    <property type="entry name" value="HPT_dom_sf"/>
</dbReference>
<dbReference type="SUPFAM" id="SSF52172">
    <property type="entry name" value="CheY-like"/>
    <property type="match status" value="1"/>
</dbReference>
<evidence type="ECO:0000256" key="2">
    <source>
        <dbReference type="ARBA" id="ARBA00022475"/>
    </source>
</evidence>
<dbReference type="Gene3D" id="1.20.120.160">
    <property type="entry name" value="HPT domain"/>
    <property type="match status" value="1"/>
</dbReference>